<evidence type="ECO:0000256" key="1">
    <source>
        <dbReference type="ARBA" id="ARBA00004123"/>
    </source>
</evidence>
<dbReference type="PRINTS" id="PR00053">
    <property type="entry name" value="FORKHEAD"/>
</dbReference>
<dbReference type="Gene3D" id="1.10.10.10">
    <property type="entry name" value="Winged helix-like DNA-binding domain superfamily/Winged helix DNA-binding domain"/>
    <property type="match status" value="1"/>
</dbReference>
<feature type="compositionally biased region" description="Low complexity" evidence="7">
    <location>
        <begin position="223"/>
        <end position="265"/>
    </location>
</feature>
<accession>A0A9W8DK02</accession>
<comment type="caution">
    <text evidence="10">The sequence shown here is derived from an EMBL/GenBank/DDBJ whole genome shotgun (WGS) entry which is preliminary data.</text>
</comment>
<dbReference type="SUPFAM" id="SSF49879">
    <property type="entry name" value="SMAD/FHA domain"/>
    <property type="match status" value="1"/>
</dbReference>
<dbReference type="InterPro" id="IPR036390">
    <property type="entry name" value="WH_DNA-bd_sf"/>
</dbReference>
<dbReference type="PROSITE" id="PS00658">
    <property type="entry name" value="FORK_HEAD_2"/>
    <property type="match status" value="1"/>
</dbReference>
<keyword evidence="4" id="KW-0804">Transcription</keyword>
<sequence>MIASMAMNDEHAATLLADKFGPSQGSNSPSLSGRTLSQLASPPPHPASQPLPGPVSLTPPDPQSPVQAYAKLEGPGVCHFIRTLQITLGRRTSPTDPVDVDLGAVKAISREHARIAYNFVATRFEVIVLGKNGLLVDERFFERGQVAPLTHRSKVQIGPAVFLFLLPKGAGVSPPHGRPADHAPPAMATPSKLVSASPRPPTHLLTTPQPHPAPLRTPAHSQPLTSASPPAAATPGATPRGKPASQPVPVARSAAAAVQPSPAVSYPHTPSTPPQTEGRPTGSHDEGDVDYSATDQKPHYSYASLIAQAINSTEAKKITLNGIYNYISSTYPYYKHAKNGWQNSIRHNLSLNKAFVKVQRGEKEPGKGAYWAIEKEYQAMFSNGVYKRTRRAAASATKSTKRSREPASPYSPPEQSLQKLTLSPLQGRGHDPSLGQASLSSVLDFRKSARPETPPTPVPAAVHYINGRQLLPTPVPGASSHPSPSPRGTRSSTQPQSSPPTSSAPGS</sequence>
<feature type="region of interest" description="Disordered" evidence="7">
    <location>
        <begin position="173"/>
        <end position="295"/>
    </location>
</feature>
<proteinExistence type="predicted"/>
<dbReference type="InterPro" id="IPR036388">
    <property type="entry name" value="WH-like_DNA-bd_sf"/>
</dbReference>
<dbReference type="CDD" id="cd00059">
    <property type="entry name" value="FH_FOX"/>
    <property type="match status" value="1"/>
</dbReference>
<dbReference type="GO" id="GO:0000978">
    <property type="term" value="F:RNA polymerase II cis-regulatory region sequence-specific DNA binding"/>
    <property type="evidence" value="ECO:0007669"/>
    <property type="project" value="TreeGrafter"/>
</dbReference>
<dbReference type="InterPro" id="IPR000253">
    <property type="entry name" value="FHA_dom"/>
</dbReference>
<dbReference type="EMBL" id="JANBPT010000778">
    <property type="protein sequence ID" value="KAJ1913061.1"/>
    <property type="molecule type" value="Genomic_DNA"/>
</dbReference>
<evidence type="ECO:0000256" key="4">
    <source>
        <dbReference type="ARBA" id="ARBA00023163"/>
    </source>
</evidence>
<keyword evidence="5 6" id="KW-0539">Nucleus</keyword>
<evidence type="ECO:0000256" key="7">
    <source>
        <dbReference type="SAM" id="MobiDB-lite"/>
    </source>
</evidence>
<comment type="subcellular location">
    <subcellularLocation>
        <location evidence="1 6">Nucleus</location>
    </subcellularLocation>
</comment>
<evidence type="ECO:0000256" key="5">
    <source>
        <dbReference type="ARBA" id="ARBA00023242"/>
    </source>
</evidence>
<reference evidence="10" key="1">
    <citation type="submission" date="2022-07" db="EMBL/GenBank/DDBJ databases">
        <title>Phylogenomic reconstructions and comparative analyses of Kickxellomycotina fungi.</title>
        <authorList>
            <person name="Reynolds N.K."/>
            <person name="Stajich J.E."/>
            <person name="Barry K."/>
            <person name="Grigoriev I.V."/>
            <person name="Crous P."/>
            <person name="Smith M.E."/>
        </authorList>
    </citation>
    <scope>NUCLEOTIDE SEQUENCE</scope>
    <source>
        <strain evidence="10">RSA 861</strain>
    </source>
</reference>
<evidence type="ECO:0000313" key="11">
    <source>
        <dbReference type="Proteomes" id="UP001150569"/>
    </source>
</evidence>
<name>A0A9W8DK02_9FUNG</name>
<dbReference type="PANTHER" id="PTHR45881:SF1">
    <property type="entry name" value="FORK HEAD PROTEIN HOMOLOG 2"/>
    <property type="match status" value="1"/>
</dbReference>
<keyword evidence="11" id="KW-1185">Reference proteome</keyword>
<dbReference type="FunFam" id="1.10.10.10:FF:000030">
    <property type="entry name" value="Forkhead box protein K2"/>
    <property type="match status" value="1"/>
</dbReference>
<feature type="region of interest" description="Disordered" evidence="7">
    <location>
        <begin position="447"/>
        <end position="507"/>
    </location>
</feature>
<evidence type="ECO:0000259" key="9">
    <source>
        <dbReference type="PROSITE" id="PS50039"/>
    </source>
</evidence>
<dbReference type="Proteomes" id="UP001150569">
    <property type="component" value="Unassembled WGS sequence"/>
</dbReference>
<keyword evidence="2" id="KW-0805">Transcription regulation</keyword>
<dbReference type="PROSITE" id="PS50006">
    <property type="entry name" value="FHA_DOMAIN"/>
    <property type="match status" value="1"/>
</dbReference>
<dbReference type="InterPro" id="IPR030456">
    <property type="entry name" value="TF_fork_head_CS_2"/>
</dbReference>
<evidence type="ECO:0000259" key="8">
    <source>
        <dbReference type="PROSITE" id="PS50006"/>
    </source>
</evidence>
<feature type="region of interest" description="Disordered" evidence="7">
    <location>
        <begin position="392"/>
        <end position="418"/>
    </location>
</feature>
<dbReference type="Pfam" id="PF00250">
    <property type="entry name" value="Forkhead"/>
    <property type="match status" value="1"/>
</dbReference>
<feature type="domain" description="FHA" evidence="8">
    <location>
        <begin position="86"/>
        <end position="141"/>
    </location>
</feature>
<dbReference type="SMART" id="SM00339">
    <property type="entry name" value="FH"/>
    <property type="match status" value="1"/>
</dbReference>
<keyword evidence="3 6" id="KW-0238">DNA-binding</keyword>
<dbReference type="PANTHER" id="PTHR45881">
    <property type="entry name" value="CHECKPOINT SUPPRESSOR 1-LIKE, ISOFORM A-RELATED"/>
    <property type="match status" value="1"/>
</dbReference>
<dbReference type="GO" id="GO:0005634">
    <property type="term" value="C:nucleus"/>
    <property type="evidence" value="ECO:0007669"/>
    <property type="project" value="UniProtKB-SubCell"/>
</dbReference>
<feature type="compositionally biased region" description="Polar residues" evidence="7">
    <location>
        <begin position="23"/>
        <end position="35"/>
    </location>
</feature>
<dbReference type="Pfam" id="PF00498">
    <property type="entry name" value="FHA"/>
    <property type="match status" value="1"/>
</dbReference>
<dbReference type="Gene3D" id="2.60.200.20">
    <property type="match status" value="1"/>
</dbReference>
<dbReference type="OrthoDB" id="5954824at2759"/>
<protein>
    <submittedName>
        <fullName evidence="10">Uncharacterized protein</fullName>
    </submittedName>
</protein>
<dbReference type="GO" id="GO:0000981">
    <property type="term" value="F:DNA-binding transcription factor activity, RNA polymerase II-specific"/>
    <property type="evidence" value="ECO:0007669"/>
    <property type="project" value="TreeGrafter"/>
</dbReference>
<feature type="DNA-binding region" description="Fork-head" evidence="6">
    <location>
        <begin position="297"/>
        <end position="391"/>
    </location>
</feature>
<evidence type="ECO:0000256" key="2">
    <source>
        <dbReference type="ARBA" id="ARBA00023015"/>
    </source>
</evidence>
<gene>
    <name evidence="10" type="ORF">IWQ60_009379</name>
</gene>
<feature type="compositionally biased region" description="Low complexity" evidence="7">
    <location>
        <begin position="479"/>
        <end position="507"/>
    </location>
</feature>
<evidence type="ECO:0000256" key="6">
    <source>
        <dbReference type="PROSITE-ProRule" id="PRU00089"/>
    </source>
</evidence>
<evidence type="ECO:0000313" key="10">
    <source>
        <dbReference type="EMBL" id="KAJ1913061.1"/>
    </source>
</evidence>
<evidence type="ECO:0000256" key="3">
    <source>
        <dbReference type="ARBA" id="ARBA00023125"/>
    </source>
</evidence>
<dbReference type="SUPFAM" id="SSF46785">
    <property type="entry name" value="Winged helix' DNA-binding domain"/>
    <property type="match status" value="1"/>
</dbReference>
<dbReference type="PROSITE" id="PS50039">
    <property type="entry name" value="FORK_HEAD_3"/>
    <property type="match status" value="1"/>
</dbReference>
<feature type="compositionally biased region" description="Pro residues" evidence="7">
    <location>
        <begin position="41"/>
        <end position="63"/>
    </location>
</feature>
<feature type="region of interest" description="Disordered" evidence="7">
    <location>
        <begin position="16"/>
        <end position="66"/>
    </location>
</feature>
<dbReference type="CDD" id="cd22701">
    <property type="entry name" value="FHA_FKH1-like"/>
    <property type="match status" value="1"/>
</dbReference>
<dbReference type="InterPro" id="IPR008984">
    <property type="entry name" value="SMAD_FHA_dom_sf"/>
</dbReference>
<feature type="domain" description="Fork-head" evidence="9">
    <location>
        <begin position="297"/>
        <end position="391"/>
    </location>
</feature>
<organism evidence="10 11">
    <name type="scientific">Tieghemiomyces parasiticus</name>
    <dbReference type="NCBI Taxonomy" id="78921"/>
    <lineage>
        <taxon>Eukaryota</taxon>
        <taxon>Fungi</taxon>
        <taxon>Fungi incertae sedis</taxon>
        <taxon>Zoopagomycota</taxon>
        <taxon>Kickxellomycotina</taxon>
        <taxon>Dimargaritomycetes</taxon>
        <taxon>Dimargaritales</taxon>
        <taxon>Dimargaritaceae</taxon>
        <taxon>Tieghemiomyces</taxon>
    </lineage>
</organism>
<dbReference type="AlphaFoldDB" id="A0A9W8DK02"/>
<dbReference type="InterPro" id="IPR001766">
    <property type="entry name" value="Fork_head_dom"/>
</dbReference>